<accession>A0AAN8NQX0</accession>
<dbReference type="Proteomes" id="UP001307849">
    <property type="component" value="Unassembled WGS sequence"/>
</dbReference>
<evidence type="ECO:0000313" key="1">
    <source>
        <dbReference type="EMBL" id="KAK6516081.1"/>
    </source>
</evidence>
<organism evidence="1 2">
    <name type="scientific">Arthrobotrys conoides</name>
    <dbReference type="NCBI Taxonomy" id="74498"/>
    <lineage>
        <taxon>Eukaryota</taxon>
        <taxon>Fungi</taxon>
        <taxon>Dikarya</taxon>
        <taxon>Ascomycota</taxon>
        <taxon>Pezizomycotina</taxon>
        <taxon>Orbiliomycetes</taxon>
        <taxon>Orbiliales</taxon>
        <taxon>Orbiliaceae</taxon>
        <taxon>Arthrobotrys</taxon>
    </lineage>
</organism>
<reference evidence="1 2" key="1">
    <citation type="submission" date="2019-10" db="EMBL/GenBank/DDBJ databases">
        <authorList>
            <person name="Palmer J.M."/>
        </authorList>
    </citation>
    <scope>NUCLEOTIDE SEQUENCE [LARGE SCALE GENOMIC DNA]</scope>
    <source>
        <strain evidence="1 2">TWF506</strain>
    </source>
</reference>
<comment type="caution">
    <text evidence="1">The sequence shown here is derived from an EMBL/GenBank/DDBJ whole genome shotgun (WGS) entry which is preliminary data.</text>
</comment>
<sequence>MKLHIVIQYAAISIATLSQLANARVLDDYTRISQRQVTESPFYPKNLEDLTLVRAAYDELGHQIQGKLYRVIPECLPMITSKVAGSGSICPARDDILAGLIRESFRQLSIRIPQLRAGIGATPPNGVAPVSWKDFNDNYSKLDDAITFALREIQKQACLILADTDTKTSDAVYGGTMTPATIRGTTITVTSLQDSFVQIDFILENGIASKRFDEPAQDTTEDIFRKLGDTRALFMVLGGVNNVQSVTMGAQVCINMLAELATAGLIGGLGGILTGSGGGLPPFQS</sequence>
<gene>
    <name evidence="1" type="ORF">TWF506_005993</name>
</gene>
<proteinExistence type="predicted"/>
<name>A0AAN8NQX0_9PEZI</name>
<keyword evidence="2" id="KW-1185">Reference proteome</keyword>
<dbReference type="AlphaFoldDB" id="A0AAN8NQX0"/>
<dbReference type="EMBL" id="JAVHJM010000003">
    <property type="protein sequence ID" value="KAK6516081.1"/>
    <property type="molecule type" value="Genomic_DNA"/>
</dbReference>
<protein>
    <submittedName>
        <fullName evidence="1">Uncharacterized protein</fullName>
    </submittedName>
</protein>
<evidence type="ECO:0000313" key="2">
    <source>
        <dbReference type="Proteomes" id="UP001307849"/>
    </source>
</evidence>